<feature type="chain" id="PRO_5045573064" description="Cytochrome c domain-containing protein" evidence="5">
    <location>
        <begin position="29"/>
        <end position="509"/>
    </location>
</feature>
<feature type="domain" description="Cytochrome c" evidence="6">
    <location>
        <begin position="347"/>
        <end position="509"/>
    </location>
</feature>
<proteinExistence type="predicted"/>
<dbReference type="PROSITE" id="PS51007">
    <property type="entry name" value="CYTC"/>
    <property type="match status" value="1"/>
</dbReference>
<keyword evidence="1 4" id="KW-0349">Heme</keyword>
<keyword evidence="8" id="KW-1185">Reference proteome</keyword>
<comment type="caution">
    <text evidence="7">The sequence shown here is derived from an EMBL/GenBank/DDBJ whole genome shotgun (WGS) entry which is preliminary data.</text>
</comment>
<keyword evidence="2 4" id="KW-0479">Metal-binding</keyword>
<sequence>MTRRQGRALRSGLAPLLLAAGALCGALAASASAGAEVADERWWAPGEQRVWPEVLEYPNAGGVLRTLLVDGPLDTAGHPFFVPLGTNGRACISCHQPADAMSLSVETVQERWRVTGGRDPIFAAIDGSNCPNLLQGEAASHSMLLNHGVFRIERPWPVTQFNGQPVTPDFEIEVVRDPHGCNSGAEYGPENGRISVYRRPRPVANMKYLIAAGFAYDPKQGLTLPRDPDDGSYLAGNLMSDNRTVNLRLQMQDAARSHMQLMGELTPEQIARIRDFELRIFTAQQAGPGGVPLDSLAAMGGPATLRDSQPGALGSIGVPVFSEFTSWESIPPAEAARLSPAELEWRRSVARGARLFRERTFLISDSAGINSPIGFGNPVRNTCVFCHNMTRMGNDVAPGQVDLGTTTLPFADPMPDFPLFRITCKGAPHPHYGRVILTHDPGFALTTGRCADVGKITLQSLRGLSARAPYFANGSARTLREVIDYYDRRYNIGYTEQERQDLINLMGAL</sequence>
<evidence type="ECO:0000313" key="8">
    <source>
        <dbReference type="Proteomes" id="UP001595378"/>
    </source>
</evidence>
<feature type="signal peptide" evidence="5">
    <location>
        <begin position="1"/>
        <end position="28"/>
    </location>
</feature>
<dbReference type="SUPFAM" id="SSF46626">
    <property type="entry name" value="Cytochrome c"/>
    <property type="match status" value="1"/>
</dbReference>
<accession>A0ABV7EDP6</accession>
<dbReference type="InterPro" id="IPR009056">
    <property type="entry name" value="Cyt_c-like_dom"/>
</dbReference>
<reference evidence="8" key="1">
    <citation type="journal article" date="2019" name="Int. J. Syst. Evol. Microbiol.">
        <title>The Global Catalogue of Microorganisms (GCM) 10K type strain sequencing project: providing services to taxonomists for standard genome sequencing and annotation.</title>
        <authorList>
            <consortium name="The Broad Institute Genomics Platform"/>
            <consortium name="The Broad Institute Genome Sequencing Center for Infectious Disease"/>
            <person name="Wu L."/>
            <person name="Ma J."/>
        </authorList>
    </citation>
    <scope>NUCLEOTIDE SEQUENCE [LARGE SCALE GENOMIC DNA]</scope>
    <source>
        <strain evidence="8">KCTC 52606</strain>
    </source>
</reference>
<keyword evidence="5" id="KW-0732">Signal</keyword>
<dbReference type="EMBL" id="JBHRSU010000001">
    <property type="protein sequence ID" value="MFC3099706.1"/>
    <property type="molecule type" value="Genomic_DNA"/>
</dbReference>
<evidence type="ECO:0000313" key="7">
    <source>
        <dbReference type="EMBL" id="MFC3099706.1"/>
    </source>
</evidence>
<evidence type="ECO:0000259" key="6">
    <source>
        <dbReference type="PROSITE" id="PS51007"/>
    </source>
</evidence>
<keyword evidence="3 4" id="KW-0408">Iron</keyword>
<organism evidence="7 8">
    <name type="scientific">Alteraurantiacibacter lauratis</name>
    <dbReference type="NCBI Taxonomy" id="2054627"/>
    <lineage>
        <taxon>Bacteria</taxon>
        <taxon>Pseudomonadati</taxon>
        <taxon>Pseudomonadota</taxon>
        <taxon>Alphaproteobacteria</taxon>
        <taxon>Sphingomonadales</taxon>
        <taxon>Erythrobacteraceae</taxon>
        <taxon>Alteraurantiacibacter</taxon>
    </lineage>
</organism>
<dbReference type="Gene3D" id="1.10.760.10">
    <property type="entry name" value="Cytochrome c-like domain"/>
    <property type="match status" value="1"/>
</dbReference>
<evidence type="ECO:0000256" key="5">
    <source>
        <dbReference type="SAM" id="SignalP"/>
    </source>
</evidence>
<dbReference type="RefSeq" id="WP_336917051.1">
    <property type="nucleotide sequence ID" value="NZ_JBANRN010000001.1"/>
</dbReference>
<protein>
    <recommendedName>
        <fullName evidence="6">Cytochrome c domain-containing protein</fullName>
    </recommendedName>
</protein>
<evidence type="ECO:0000256" key="2">
    <source>
        <dbReference type="ARBA" id="ARBA00022723"/>
    </source>
</evidence>
<dbReference type="Proteomes" id="UP001595378">
    <property type="component" value="Unassembled WGS sequence"/>
</dbReference>
<evidence type="ECO:0000256" key="4">
    <source>
        <dbReference type="PROSITE-ProRule" id="PRU00433"/>
    </source>
</evidence>
<dbReference type="InterPro" id="IPR036909">
    <property type="entry name" value="Cyt_c-like_dom_sf"/>
</dbReference>
<evidence type="ECO:0000256" key="3">
    <source>
        <dbReference type="ARBA" id="ARBA00023004"/>
    </source>
</evidence>
<evidence type="ECO:0000256" key="1">
    <source>
        <dbReference type="ARBA" id="ARBA00022617"/>
    </source>
</evidence>
<name>A0ABV7EDP6_9SPHN</name>
<gene>
    <name evidence="7" type="ORF">ACFODK_02230</name>
</gene>